<dbReference type="AlphaFoldDB" id="A0A0D9W893"/>
<reference evidence="3" key="2">
    <citation type="submission" date="2013-12" db="EMBL/GenBank/DDBJ databases">
        <authorList>
            <person name="Yu Y."/>
            <person name="Lee S."/>
            <person name="de Baynast K."/>
            <person name="Wissotski M."/>
            <person name="Liu L."/>
            <person name="Talag J."/>
            <person name="Goicoechea J."/>
            <person name="Angelova A."/>
            <person name="Jetty R."/>
            <person name="Kudrna D."/>
            <person name="Golser W."/>
            <person name="Rivera L."/>
            <person name="Zhang J."/>
            <person name="Wing R."/>
        </authorList>
    </citation>
    <scope>NUCLEOTIDE SEQUENCE</scope>
</reference>
<name>A0A0D9W893_9ORYZ</name>
<feature type="compositionally biased region" description="Basic and acidic residues" evidence="1">
    <location>
        <begin position="66"/>
        <end position="77"/>
    </location>
</feature>
<evidence type="ECO:0000256" key="1">
    <source>
        <dbReference type="SAM" id="MobiDB-lite"/>
    </source>
</evidence>
<dbReference type="Gramene" id="LPERR04G17800.1">
    <property type="protein sequence ID" value="LPERR04G17800.1"/>
    <property type="gene ID" value="LPERR04G17800"/>
</dbReference>
<accession>A0A0D9W893</accession>
<dbReference type="HOGENOM" id="CLU_1621404_0_0_1"/>
<dbReference type="Proteomes" id="UP000032180">
    <property type="component" value="Chromosome 4"/>
</dbReference>
<evidence type="ECO:0000313" key="2">
    <source>
        <dbReference type="EnsemblPlants" id="LPERR04G17800.1"/>
    </source>
</evidence>
<dbReference type="EnsemblPlants" id="LPERR04G17800.1">
    <property type="protein sequence ID" value="LPERR04G17800.1"/>
    <property type="gene ID" value="LPERR04G17800"/>
</dbReference>
<proteinExistence type="predicted"/>
<evidence type="ECO:0000313" key="3">
    <source>
        <dbReference type="Proteomes" id="UP000032180"/>
    </source>
</evidence>
<feature type="compositionally biased region" description="Basic and acidic residues" evidence="1">
    <location>
        <begin position="130"/>
        <end position="140"/>
    </location>
</feature>
<keyword evidence="3" id="KW-1185">Reference proteome</keyword>
<reference evidence="2 3" key="1">
    <citation type="submission" date="2012-08" db="EMBL/GenBank/DDBJ databases">
        <title>Oryza genome evolution.</title>
        <authorList>
            <person name="Wing R.A."/>
        </authorList>
    </citation>
    <scope>NUCLEOTIDE SEQUENCE</scope>
</reference>
<reference evidence="2" key="3">
    <citation type="submission" date="2015-04" db="UniProtKB">
        <authorList>
            <consortium name="EnsemblPlants"/>
        </authorList>
    </citation>
    <scope>IDENTIFICATION</scope>
</reference>
<organism evidence="2 3">
    <name type="scientific">Leersia perrieri</name>
    <dbReference type="NCBI Taxonomy" id="77586"/>
    <lineage>
        <taxon>Eukaryota</taxon>
        <taxon>Viridiplantae</taxon>
        <taxon>Streptophyta</taxon>
        <taxon>Embryophyta</taxon>
        <taxon>Tracheophyta</taxon>
        <taxon>Spermatophyta</taxon>
        <taxon>Magnoliopsida</taxon>
        <taxon>Liliopsida</taxon>
        <taxon>Poales</taxon>
        <taxon>Poaceae</taxon>
        <taxon>BOP clade</taxon>
        <taxon>Oryzoideae</taxon>
        <taxon>Oryzeae</taxon>
        <taxon>Oryzinae</taxon>
        <taxon>Leersia</taxon>
    </lineage>
</organism>
<protein>
    <submittedName>
        <fullName evidence="2">Uncharacterized protein</fullName>
    </submittedName>
</protein>
<feature type="region of interest" description="Disordered" evidence="1">
    <location>
        <begin position="66"/>
        <end position="140"/>
    </location>
</feature>
<sequence>MRRHFLTLNDSYAMARKGGVTSARGVRRGEVSRWRTEYGRERRRANARNPVGRGVAVARGVWRGEAFRQRVESDKEGRRRGHRASPARRGGVAATAESGAEGRHHGGGVQRAGEASWRPQSSARRAGVRRGGEALRPELLHLPDAYAEFPRRILGRAAGAPPPP</sequence>